<keyword evidence="1" id="KW-0677">Repeat</keyword>
<keyword evidence="3" id="KW-0010">Activator</keyword>
<dbReference type="InterPro" id="IPR050661">
    <property type="entry name" value="BglG_antiterminators"/>
</dbReference>
<evidence type="ECO:0000259" key="5">
    <source>
        <dbReference type="PROSITE" id="PS51094"/>
    </source>
</evidence>
<dbReference type="SUPFAM" id="SSF55804">
    <property type="entry name" value="Phoshotransferase/anion transport protein"/>
    <property type="match status" value="1"/>
</dbReference>
<evidence type="ECO:0000256" key="3">
    <source>
        <dbReference type="ARBA" id="ARBA00023159"/>
    </source>
</evidence>
<dbReference type="Pfam" id="PF08279">
    <property type="entry name" value="HTH_11"/>
    <property type="match status" value="1"/>
</dbReference>
<evidence type="ECO:0000256" key="4">
    <source>
        <dbReference type="ARBA" id="ARBA00023163"/>
    </source>
</evidence>
<evidence type="ECO:0000256" key="2">
    <source>
        <dbReference type="ARBA" id="ARBA00023015"/>
    </source>
</evidence>
<dbReference type="Pfam" id="PF00359">
    <property type="entry name" value="PTS_EIIA_2"/>
    <property type="match status" value="1"/>
</dbReference>
<evidence type="ECO:0000256" key="1">
    <source>
        <dbReference type="ARBA" id="ARBA00022737"/>
    </source>
</evidence>
<proteinExistence type="predicted"/>
<sequence length="639" mass="72059">MVKFPYQRLAQMFSELHAESLPQEELARRLSVSTRTVRSDIDILNDILSGHGAQFVLKRGKGYSLNIDDPAKFEEAIKGTLDSAAPVPQSAAKRVRQLLIRFLSSAYALKLQDLADEWNVSRATLQADMADVRERFARYQLSIEVKPHYGMKLIGEETAIRVCLADLMSEISSESPDLTLFQDEHKLSAALAIVRAELPHCLSRAGLKLTDEGAQFMTFYCAIAVCRIMEGFPLQDFKAEEPVDDIRHAASHIIAMMRRMTGIHISASEEAFICVNIAARSVQGILPSEINADDAGALVSYILEYINRHYHYDLRHDEQLRTDMITHVKTMITRVRYQINLPNPVLADIKQHYALAFDFTLSAVSSWAKHSPYRISENEIGYLVLHIGVGLERHYQIGYLRRPQALLVNDGGNATLRTLEALLHRRFPQMDICATMTGQEYDQLEAVTADFVIATSRLQEKNRPVAVVSPFPSDYQIEQLEKLVSVDRTRPYMLKRYFAAKHFMVARKGMTQEELFSEVCAKLAAEGYVDKEFADSVRERESILSTMLGDGIAIPHALGLMARKTAVYTVIAPEGIEWGDGSIAKVIFLLAISKTEYEEAMAIYDLFVNFMRQRTATKLAESRSFEEFYETALASMSDA</sequence>
<dbReference type="Gene3D" id="3.40.50.2300">
    <property type="match status" value="1"/>
</dbReference>
<dbReference type="Gene3D" id="3.40.930.10">
    <property type="entry name" value="Mannitol-specific EII, Chain A"/>
    <property type="match status" value="1"/>
</dbReference>
<dbReference type="Proteomes" id="UP001418637">
    <property type="component" value="Unassembled WGS sequence"/>
</dbReference>
<dbReference type="CDD" id="cd00211">
    <property type="entry name" value="PTS_IIA_fru"/>
    <property type="match status" value="1"/>
</dbReference>
<keyword evidence="4" id="KW-0804">Transcription</keyword>
<dbReference type="RefSeq" id="WP_346336142.1">
    <property type="nucleotide sequence ID" value="NZ_JBBYXI010000001.1"/>
</dbReference>
<dbReference type="InterPro" id="IPR007737">
    <property type="entry name" value="Mga_HTH"/>
</dbReference>
<dbReference type="EMBL" id="JBBYXI010000001">
    <property type="protein sequence ID" value="MEN3930177.1"/>
    <property type="molecule type" value="Genomic_DNA"/>
</dbReference>
<dbReference type="PROSITE" id="PS00372">
    <property type="entry name" value="PTS_EIIA_TYPE_2_HIS"/>
    <property type="match status" value="1"/>
</dbReference>
<evidence type="ECO:0000313" key="7">
    <source>
        <dbReference type="EMBL" id="MEN3930177.1"/>
    </source>
</evidence>
<dbReference type="InterPro" id="IPR036388">
    <property type="entry name" value="WH-like_DNA-bd_sf"/>
</dbReference>
<dbReference type="InterPro" id="IPR011608">
    <property type="entry name" value="PRD"/>
</dbReference>
<dbReference type="PROSITE" id="PS51372">
    <property type="entry name" value="PRD_2"/>
    <property type="match status" value="1"/>
</dbReference>
<dbReference type="InterPro" id="IPR002178">
    <property type="entry name" value="PTS_EIIA_type-2_dom"/>
</dbReference>
<evidence type="ECO:0000259" key="6">
    <source>
        <dbReference type="PROSITE" id="PS51372"/>
    </source>
</evidence>
<dbReference type="InterPro" id="IPR036634">
    <property type="entry name" value="PRD_sf"/>
</dbReference>
<keyword evidence="8" id="KW-1185">Reference proteome</keyword>
<reference evidence="7 8" key="1">
    <citation type="submission" date="2024-04" db="EMBL/GenBank/DDBJ databases">
        <title>A novel species isolated from cricket.</title>
        <authorList>
            <person name="Wang H.-C."/>
        </authorList>
    </citation>
    <scope>NUCLEOTIDE SEQUENCE [LARGE SCALE GENOMIC DNA]</scope>
    <source>
        <strain evidence="7 8">WL0021</strain>
    </source>
</reference>
<organism evidence="7 8">
    <name type="scientific">Hohaiivirga grylli</name>
    <dbReference type="NCBI Taxonomy" id="3133970"/>
    <lineage>
        <taxon>Bacteria</taxon>
        <taxon>Pseudomonadati</taxon>
        <taxon>Pseudomonadota</taxon>
        <taxon>Alphaproteobacteria</taxon>
        <taxon>Hyphomicrobiales</taxon>
        <taxon>Methylobacteriaceae</taxon>
        <taxon>Hohaiivirga</taxon>
    </lineage>
</organism>
<accession>A0ABV0BGT9</accession>
<feature type="domain" description="PTS EIIA type-2" evidence="5">
    <location>
        <begin position="496"/>
        <end position="635"/>
    </location>
</feature>
<dbReference type="Pfam" id="PF05043">
    <property type="entry name" value="Mga"/>
    <property type="match status" value="1"/>
</dbReference>
<evidence type="ECO:0000313" key="8">
    <source>
        <dbReference type="Proteomes" id="UP001418637"/>
    </source>
</evidence>
<comment type="caution">
    <text evidence="7">The sequence shown here is derived from an EMBL/GenBank/DDBJ whole genome shotgun (WGS) entry which is preliminary data.</text>
</comment>
<feature type="domain" description="PRD" evidence="6">
    <location>
        <begin position="290"/>
        <end position="397"/>
    </location>
</feature>
<dbReference type="CDD" id="cd05568">
    <property type="entry name" value="PTS_IIB_bgl_like"/>
    <property type="match status" value="1"/>
</dbReference>
<dbReference type="Gene3D" id="1.10.10.10">
    <property type="entry name" value="Winged helix-like DNA-binding domain superfamily/Winged helix DNA-binding domain"/>
    <property type="match status" value="1"/>
</dbReference>
<name>A0ABV0BGT9_9HYPH</name>
<dbReference type="PANTHER" id="PTHR30185">
    <property type="entry name" value="CRYPTIC BETA-GLUCOSIDE BGL OPERON ANTITERMINATOR"/>
    <property type="match status" value="1"/>
</dbReference>
<dbReference type="Gene3D" id="1.10.1790.10">
    <property type="entry name" value="PRD domain"/>
    <property type="match status" value="1"/>
</dbReference>
<gene>
    <name evidence="7" type="ORF">WJT86_03765</name>
</gene>
<keyword evidence="2" id="KW-0805">Transcription regulation</keyword>
<dbReference type="SUPFAM" id="SSF63520">
    <property type="entry name" value="PTS-regulatory domain, PRD"/>
    <property type="match status" value="1"/>
</dbReference>
<dbReference type="PANTHER" id="PTHR30185:SF13">
    <property type="entry name" value="LICABCH OPERON REGULATOR-RELATED"/>
    <property type="match status" value="1"/>
</dbReference>
<dbReference type="PROSITE" id="PS51094">
    <property type="entry name" value="PTS_EIIA_TYPE_2"/>
    <property type="match status" value="1"/>
</dbReference>
<dbReference type="InterPro" id="IPR013196">
    <property type="entry name" value="HTH_11"/>
</dbReference>
<dbReference type="InterPro" id="IPR016152">
    <property type="entry name" value="PTrfase/Anion_transptr"/>
</dbReference>
<dbReference type="Pfam" id="PF00874">
    <property type="entry name" value="PRD"/>
    <property type="match status" value="1"/>
</dbReference>
<protein>
    <submittedName>
        <fullName evidence="7">PRD domain-containing protein</fullName>
    </submittedName>
</protein>